<dbReference type="EMBL" id="GGEC01091918">
    <property type="protein sequence ID" value="MBX72402.1"/>
    <property type="molecule type" value="Transcribed_RNA"/>
</dbReference>
<name>A0A2P2QZI3_RHIMU</name>
<evidence type="ECO:0000313" key="1">
    <source>
        <dbReference type="EMBL" id="MBX72402.1"/>
    </source>
</evidence>
<sequence>MQTPARTRNVSLKQFGPMQEMPELYRIFNSCCFAASLSYTKPANRPEKRNAPRGFPSDTKLYRIPKCFKPKSSETVGIIMEN</sequence>
<dbReference type="AlphaFoldDB" id="A0A2P2QZI3"/>
<protein>
    <submittedName>
        <fullName evidence="1">Uncharacterized protein</fullName>
    </submittedName>
</protein>
<organism evidence="1">
    <name type="scientific">Rhizophora mucronata</name>
    <name type="common">Asiatic mangrove</name>
    <dbReference type="NCBI Taxonomy" id="61149"/>
    <lineage>
        <taxon>Eukaryota</taxon>
        <taxon>Viridiplantae</taxon>
        <taxon>Streptophyta</taxon>
        <taxon>Embryophyta</taxon>
        <taxon>Tracheophyta</taxon>
        <taxon>Spermatophyta</taxon>
        <taxon>Magnoliopsida</taxon>
        <taxon>eudicotyledons</taxon>
        <taxon>Gunneridae</taxon>
        <taxon>Pentapetalae</taxon>
        <taxon>rosids</taxon>
        <taxon>fabids</taxon>
        <taxon>Malpighiales</taxon>
        <taxon>Rhizophoraceae</taxon>
        <taxon>Rhizophora</taxon>
    </lineage>
</organism>
<accession>A0A2P2QZI3</accession>
<proteinExistence type="predicted"/>
<reference evidence="1" key="1">
    <citation type="submission" date="2018-02" db="EMBL/GenBank/DDBJ databases">
        <title>Rhizophora mucronata_Transcriptome.</title>
        <authorList>
            <person name="Meera S.P."/>
            <person name="Sreeshan A."/>
            <person name="Augustine A."/>
        </authorList>
    </citation>
    <scope>NUCLEOTIDE SEQUENCE</scope>
    <source>
        <tissue evidence="1">Leaf</tissue>
    </source>
</reference>